<dbReference type="SMART" id="SM00448">
    <property type="entry name" value="REC"/>
    <property type="match status" value="1"/>
</dbReference>
<dbReference type="EMBL" id="JAEPWM010000005">
    <property type="protein sequence ID" value="MBK6007177.1"/>
    <property type="molecule type" value="Genomic_DNA"/>
</dbReference>
<evidence type="ECO:0000256" key="10">
    <source>
        <dbReference type="ARBA" id="ARBA00022989"/>
    </source>
</evidence>
<feature type="transmembrane region" description="Helical" evidence="19">
    <location>
        <begin position="293"/>
        <end position="317"/>
    </location>
</feature>
<evidence type="ECO:0000256" key="19">
    <source>
        <dbReference type="SAM" id="Phobius"/>
    </source>
</evidence>
<dbReference type="FunFam" id="3.30.565.10:FF:000010">
    <property type="entry name" value="Sensor histidine kinase RcsC"/>
    <property type="match status" value="1"/>
</dbReference>
<comment type="caution">
    <text evidence="23">The sequence shown here is derived from an EMBL/GenBank/DDBJ whole genome shotgun (WGS) entry which is preliminary data.</text>
</comment>
<evidence type="ECO:0000256" key="13">
    <source>
        <dbReference type="ARBA" id="ARBA00023136"/>
    </source>
</evidence>
<dbReference type="PRINTS" id="PR00344">
    <property type="entry name" value="BCTRLSENSOR"/>
</dbReference>
<reference evidence="23" key="2">
    <citation type="submission" date="2021-01" db="EMBL/GenBank/DDBJ databases">
        <authorList>
            <person name="Kang M."/>
        </authorList>
    </citation>
    <scope>NUCLEOTIDE SEQUENCE</scope>
    <source>
        <strain evidence="23">KACC 17527</strain>
    </source>
</reference>
<dbReference type="CDD" id="cd00088">
    <property type="entry name" value="HPT"/>
    <property type="match status" value="1"/>
</dbReference>
<dbReference type="SMART" id="SM00387">
    <property type="entry name" value="HATPase_c"/>
    <property type="match status" value="1"/>
</dbReference>
<dbReference type="InterPro" id="IPR036890">
    <property type="entry name" value="HATPase_C_sf"/>
</dbReference>
<dbReference type="InterPro" id="IPR004358">
    <property type="entry name" value="Sig_transdc_His_kin-like_C"/>
</dbReference>
<comment type="subcellular location">
    <subcellularLocation>
        <location evidence="2">Cell membrane</location>
        <topology evidence="2">Multi-pass membrane protein</topology>
    </subcellularLocation>
</comment>
<evidence type="ECO:0000256" key="9">
    <source>
        <dbReference type="ARBA" id="ARBA00022840"/>
    </source>
</evidence>
<dbReference type="CDD" id="cd00082">
    <property type="entry name" value="HisKA"/>
    <property type="match status" value="1"/>
</dbReference>
<evidence type="ECO:0000256" key="15">
    <source>
        <dbReference type="ARBA" id="ARBA00070152"/>
    </source>
</evidence>
<feature type="modified residue" description="Phosphohistidine" evidence="16">
    <location>
        <position position="819"/>
    </location>
</feature>
<evidence type="ECO:0000259" key="21">
    <source>
        <dbReference type="PROSITE" id="PS50110"/>
    </source>
</evidence>
<evidence type="ECO:0000256" key="4">
    <source>
        <dbReference type="ARBA" id="ARBA00022475"/>
    </source>
</evidence>
<dbReference type="InterPro" id="IPR011006">
    <property type="entry name" value="CheY-like_superfamily"/>
</dbReference>
<keyword evidence="4" id="KW-1003">Cell membrane</keyword>
<protein>
    <recommendedName>
        <fullName evidence="15">Virulence sensor protein BvgS</fullName>
        <ecNumber evidence="3">2.7.13.3</ecNumber>
    </recommendedName>
</protein>
<feature type="domain" description="Response regulatory" evidence="21">
    <location>
        <begin position="623"/>
        <end position="740"/>
    </location>
</feature>
<dbReference type="EC" id="2.7.13.3" evidence="3"/>
<feature type="transmembrane region" description="Helical" evidence="19">
    <location>
        <begin position="190"/>
        <end position="209"/>
    </location>
</feature>
<dbReference type="GO" id="GO:0005524">
    <property type="term" value="F:ATP binding"/>
    <property type="evidence" value="ECO:0007669"/>
    <property type="project" value="UniProtKB-KW"/>
</dbReference>
<dbReference type="GO" id="GO:0005886">
    <property type="term" value="C:plasma membrane"/>
    <property type="evidence" value="ECO:0007669"/>
    <property type="project" value="UniProtKB-SubCell"/>
</dbReference>
<dbReference type="InterPro" id="IPR005467">
    <property type="entry name" value="His_kinase_dom"/>
</dbReference>
<feature type="transmembrane region" description="Helical" evidence="19">
    <location>
        <begin position="83"/>
        <end position="103"/>
    </location>
</feature>
<dbReference type="Proteomes" id="UP000630528">
    <property type="component" value="Unassembled WGS sequence"/>
</dbReference>
<evidence type="ECO:0000256" key="17">
    <source>
        <dbReference type="PROSITE-ProRule" id="PRU00169"/>
    </source>
</evidence>
<keyword evidence="24" id="KW-1185">Reference proteome</keyword>
<dbReference type="InterPro" id="IPR008207">
    <property type="entry name" value="Sig_transdc_His_kin_Hpt_dom"/>
</dbReference>
<dbReference type="Pfam" id="PF02518">
    <property type="entry name" value="HATPase_c"/>
    <property type="match status" value="1"/>
</dbReference>
<feature type="domain" description="Histidine kinase" evidence="20">
    <location>
        <begin position="381"/>
        <end position="602"/>
    </location>
</feature>
<dbReference type="SMART" id="SM00388">
    <property type="entry name" value="HisKA"/>
    <property type="match status" value="1"/>
</dbReference>
<dbReference type="AlphaFoldDB" id="A0A934TUV7"/>
<dbReference type="RefSeq" id="WP_377371097.1">
    <property type="nucleotide sequence ID" value="NZ_JBHUDQ010000004.1"/>
</dbReference>
<dbReference type="Pfam" id="PF01627">
    <property type="entry name" value="Hpt"/>
    <property type="match status" value="1"/>
</dbReference>
<dbReference type="Gene3D" id="1.20.120.160">
    <property type="entry name" value="HPT domain"/>
    <property type="match status" value="1"/>
</dbReference>
<feature type="transmembrane region" description="Helical" evidence="19">
    <location>
        <begin position="254"/>
        <end position="273"/>
    </location>
</feature>
<feature type="transmembrane region" description="Helical" evidence="19">
    <location>
        <begin position="221"/>
        <end position="242"/>
    </location>
</feature>
<comment type="catalytic activity">
    <reaction evidence="1">
        <text>ATP + protein L-histidine = ADP + protein N-phospho-L-histidine.</text>
        <dbReference type="EC" id="2.7.13.3"/>
    </reaction>
</comment>
<evidence type="ECO:0000256" key="11">
    <source>
        <dbReference type="ARBA" id="ARBA00023012"/>
    </source>
</evidence>
<evidence type="ECO:0000256" key="8">
    <source>
        <dbReference type="ARBA" id="ARBA00022741"/>
    </source>
</evidence>
<evidence type="ECO:0000256" key="7">
    <source>
        <dbReference type="ARBA" id="ARBA00022729"/>
    </source>
</evidence>
<dbReference type="GO" id="GO:0000155">
    <property type="term" value="F:phosphorelay sensor kinase activity"/>
    <property type="evidence" value="ECO:0007669"/>
    <property type="project" value="InterPro"/>
</dbReference>
<evidence type="ECO:0000313" key="23">
    <source>
        <dbReference type="EMBL" id="MBK6007177.1"/>
    </source>
</evidence>
<dbReference type="SUPFAM" id="SSF52172">
    <property type="entry name" value="CheY-like"/>
    <property type="match status" value="1"/>
</dbReference>
<evidence type="ECO:0000313" key="24">
    <source>
        <dbReference type="Proteomes" id="UP000630528"/>
    </source>
</evidence>
<dbReference type="Pfam" id="PF00072">
    <property type="entry name" value="Response_reg"/>
    <property type="match status" value="1"/>
</dbReference>
<evidence type="ECO:0000259" key="20">
    <source>
        <dbReference type="PROSITE" id="PS50109"/>
    </source>
</evidence>
<feature type="region of interest" description="Disordered" evidence="18">
    <location>
        <begin position="47"/>
        <end position="76"/>
    </location>
</feature>
<dbReference type="InterPro" id="IPR003661">
    <property type="entry name" value="HisK_dim/P_dom"/>
</dbReference>
<evidence type="ECO:0000256" key="5">
    <source>
        <dbReference type="ARBA" id="ARBA00022553"/>
    </source>
</evidence>
<dbReference type="SUPFAM" id="SSF55874">
    <property type="entry name" value="ATPase domain of HSP90 chaperone/DNA topoisomerase II/histidine kinase"/>
    <property type="match status" value="1"/>
</dbReference>
<keyword evidence="12" id="KW-0843">Virulence</keyword>
<dbReference type="SUPFAM" id="SSF47384">
    <property type="entry name" value="Homodimeric domain of signal transducing histidine kinase"/>
    <property type="match status" value="1"/>
</dbReference>
<feature type="transmembrane region" description="Helical" evidence="19">
    <location>
        <begin position="342"/>
        <end position="366"/>
    </location>
</feature>
<keyword evidence="7" id="KW-0732">Signal</keyword>
<feature type="transmembrane region" description="Helical" evidence="19">
    <location>
        <begin position="153"/>
        <end position="170"/>
    </location>
</feature>
<dbReference type="InterPro" id="IPR001789">
    <property type="entry name" value="Sig_transdc_resp-reg_receiver"/>
</dbReference>
<dbReference type="InterPro" id="IPR003594">
    <property type="entry name" value="HATPase_dom"/>
</dbReference>
<dbReference type="CDD" id="cd17546">
    <property type="entry name" value="REC_hyHK_CKI1_RcsC-like"/>
    <property type="match status" value="1"/>
</dbReference>
<keyword evidence="6 19" id="KW-0812">Transmembrane</keyword>
<dbReference type="InterPro" id="IPR036641">
    <property type="entry name" value="HPT_dom_sf"/>
</dbReference>
<evidence type="ECO:0000256" key="6">
    <source>
        <dbReference type="ARBA" id="ARBA00022692"/>
    </source>
</evidence>
<dbReference type="CDD" id="cd16922">
    <property type="entry name" value="HATPase_EvgS-ArcB-TorS-like"/>
    <property type="match status" value="1"/>
</dbReference>
<organism evidence="23 24">
    <name type="scientific">Ramlibacter ginsenosidimutans</name>
    <dbReference type="NCBI Taxonomy" id="502333"/>
    <lineage>
        <taxon>Bacteria</taxon>
        <taxon>Pseudomonadati</taxon>
        <taxon>Pseudomonadota</taxon>
        <taxon>Betaproteobacteria</taxon>
        <taxon>Burkholderiales</taxon>
        <taxon>Comamonadaceae</taxon>
        <taxon>Ramlibacter</taxon>
    </lineage>
</organism>
<accession>A0A934TUV7</accession>
<dbReference type="InterPro" id="IPR036097">
    <property type="entry name" value="HisK_dim/P_sf"/>
</dbReference>
<comment type="function">
    <text evidence="14">Member of the two-component regulatory system BvgS/BvgA. Phosphorylates BvgA via a four-step phosphorelay in response to environmental signals.</text>
</comment>
<evidence type="ECO:0000256" key="18">
    <source>
        <dbReference type="SAM" id="MobiDB-lite"/>
    </source>
</evidence>
<reference evidence="23" key="1">
    <citation type="journal article" date="2012" name="J. Microbiol. Biotechnol.">
        <title>Ramlibacter ginsenosidimutans sp. nov., with ginsenoside-converting activity.</title>
        <authorList>
            <person name="Wang L."/>
            <person name="An D.S."/>
            <person name="Kim S.G."/>
            <person name="Jin F.X."/>
            <person name="Kim S.C."/>
            <person name="Lee S.T."/>
            <person name="Im W.T."/>
        </authorList>
    </citation>
    <scope>NUCLEOTIDE SEQUENCE</scope>
    <source>
        <strain evidence="23">KACC 17527</strain>
    </source>
</reference>
<keyword evidence="11" id="KW-0902">Two-component regulatory system</keyword>
<dbReference type="Gene3D" id="1.10.287.130">
    <property type="match status" value="1"/>
</dbReference>
<keyword evidence="13 19" id="KW-0472">Membrane</keyword>
<dbReference type="Gene3D" id="3.40.50.2300">
    <property type="match status" value="1"/>
</dbReference>
<dbReference type="PROSITE" id="PS50109">
    <property type="entry name" value="HIS_KIN"/>
    <property type="match status" value="1"/>
</dbReference>
<gene>
    <name evidence="23" type="ORF">JJB11_13840</name>
</gene>
<sequence>MRKPGKAEWSPMRPLPCGLRLEARTADTPVHPIRWHVGAHSNLMTSIRARHGRSSAGPRYAPRSTPRRAATRTSPARMNPKDILRWTAFAAMYFAFQAIPAALYGDMPAMRGANAVAVFVLLMEPRRHWRLLAPILWLAAGAAREVANAPQPWLVGACNVVEILAVAAVLHGRRGLSNPWHGRDQLGRLLLAVVAIPVLSAAAAAALLSSRAGVPYGPLWLSWYSASVLAYIVCTPVLLTWADPAERRRALREARGWRPAGIALIAIACVALLRQEAHTPWLVLTFPLLVVTTWWYGLLGVSVAIAAMAVTGGFFAMRDVGALSHILAPGSGLPARVQALQVYLAATALCSLPFAVLLAQQALLWAELRRKSDARAEFLAAMSHEIRTPMTGVLGMADLLAAQDMTTEQRRYVDAMRSSGRHLLSVINDILDFSRIETGKLALETTDFHLAELIEQVRSLIHPMALEKGLEFEVRLSLPSHAVVRGDPTRLRQILFNLAGNAVKFTRQGSVTLHVAAATDAGGAERFRFEVRDTGIGIPPDQLAQLFTPFTQADRSTAREYGGSGLGLAISKRLAEAMDGRIDVTSTVGQGSGFTLEVPLAPGDPAHLRATASVAVTSLPPQRILVAEDVQINRDILQAVLGARGHRLVFAHDGAAAVACVQQQAFDIVLMDVQMPVMDGVEATRRIRNLPGEVRRIPIVGLTANVMSQEQARYLEAGMDDCLAKPIEWERLDAVIARFACVDHRDGAPGVGAPATSSPPALPPMDLPLLDERQVAAVRDIGSEQDFRMLMQAGMDAVERTVDEIAAGVEAAVIAAAAHRLKGSAGMMGMARISALATALEEACASGEDLQRWRQWLPDSVRETRAALVAAGGLGA</sequence>
<feature type="modified residue" description="4-aspartylphosphate" evidence="17">
    <location>
        <position position="672"/>
    </location>
</feature>
<dbReference type="Pfam" id="PF00512">
    <property type="entry name" value="HisKA"/>
    <property type="match status" value="1"/>
</dbReference>
<evidence type="ECO:0000259" key="22">
    <source>
        <dbReference type="PROSITE" id="PS50894"/>
    </source>
</evidence>
<evidence type="ECO:0000256" key="1">
    <source>
        <dbReference type="ARBA" id="ARBA00000085"/>
    </source>
</evidence>
<dbReference type="PROSITE" id="PS50894">
    <property type="entry name" value="HPT"/>
    <property type="match status" value="1"/>
</dbReference>
<feature type="domain" description="HPt" evidence="22">
    <location>
        <begin position="779"/>
        <end position="871"/>
    </location>
</feature>
<keyword evidence="9" id="KW-0067">ATP-binding</keyword>
<keyword evidence="10 19" id="KW-1133">Transmembrane helix</keyword>
<keyword evidence="8" id="KW-0547">Nucleotide-binding</keyword>
<evidence type="ECO:0000256" key="14">
    <source>
        <dbReference type="ARBA" id="ARBA00058004"/>
    </source>
</evidence>
<dbReference type="Gene3D" id="3.30.565.10">
    <property type="entry name" value="Histidine kinase-like ATPase, C-terminal domain"/>
    <property type="match status" value="1"/>
</dbReference>
<proteinExistence type="predicted"/>
<dbReference type="PROSITE" id="PS50110">
    <property type="entry name" value="RESPONSE_REGULATORY"/>
    <property type="match status" value="1"/>
</dbReference>
<evidence type="ECO:0000256" key="12">
    <source>
        <dbReference type="ARBA" id="ARBA00023026"/>
    </source>
</evidence>
<evidence type="ECO:0000256" key="3">
    <source>
        <dbReference type="ARBA" id="ARBA00012438"/>
    </source>
</evidence>
<dbReference type="PANTHER" id="PTHR45339">
    <property type="entry name" value="HYBRID SIGNAL TRANSDUCTION HISTIDINE KINASE J"/>
    <property type="match status" value="1"/>
</dbReference>
<evidence type="ECO:0000256" key="16">
    <source>
        <dbReference type="PROSITE-ProRule" id="PRU00110"/>
    </source>
</evidence>
<dbReference type="PANTHER" id="PTHR45339:SF1">
    <property type="entry name" value="HYBRID SIGNAL TRANSDUCTION HISTIDINE KINASE J"/>
    <property type="match status" value="1"/>
</dbReference>
<keyword evidence="5 17" id="KW-0597">Phosphoprotein</keyword>
<dbReference type="SUPFAM" id="SSF47226">
    <property type="entry name" value="Histidine-containing phosphotransfer domain, HPT domain"/>
    <property type="match status" value="1"/>
</dbReference>
<name>A0A934TUV7_9BURK</name>
<evidence type="ECO:0000256" key="2">
    <source>
        <dbReference type="ARBA" id="ARBA00004651"/>
    </source>
</evidence>